<dbReference type="OrthoDB" id="337660at2759"/>
<dbReference type="EMBL" id="KZ679007">
    <property type="protein sequence ID" value="PSS25113.1"/>
    <property type="molecule type" value="Genomic_DNA"/>
</dbReference>
<dbReference type="InterPro" id="IPR004000">
    <property type="entry name" value="Actin"/>
</dbReference>
<dbReference type="Proteomes" id="UP000241818">
    <property type="component" value="Unassembled WGS sequence"/>
</dbReference>
<keyword evidence="4" id="KW-1185">Reference proteome</keyword>
<feature type="compositionally biased region" description="Pro residues" evidence="2">
    <location>
        <begin position="20"/>
        <end position="29"/>
    </location>
</feature>
<evidence type="ECO:0008006" key="5">
    <source>
        <dbReference type="Google" id="ProtNLM"/>
    </source>
</evidence>
<evidence type="ECO:0000256" key="1">
    <source>
        <dbReference type="RuleBase" id="RU000487"/>
    </source>
</evidence>
<feature type="compositionally biased region" description="Polar residues" evidence="2">
    <location>
        <begin position="1"/>
        <end position="16"/>
    </location>
</feature>
<reference evidence="3 4" key="1">
    <citation type="journal article" date="2018" name="New Phytol.">
        <title>Comparative genomics and transcriptomics depict ericoid mycorrhizal fungi as versatile saprotrophs and plant mutualists.</title>
        <authorList>
            <person name="Martino E."/>
            <person name="Morin E."/>
            <person name="Grelet G.A."/>
            <person name="Kuo A."/>
            <person name="Kohler A."/>
            <person name="Daghino S."/>
            <person name="Barry K.W."/>
            <person name="Cichocki N."/>
            <person name="Clum A."/>
            <person name="Dockter R.B."/>
            <person name="Hainaut M."/>
            <person name="Kuo R.C."/>
            <person name="LaButti K."/>
            <person name="Lindahl B.D."/>
            <person name="Lindquist E.A."/>
            <person name="Lipzen A."/>
            <person name="Khouja H.R."/>
            <person name="Magnuson J."/>
            <person name="Murat C."/>
            <person name="Ohm R.A."/>
            <person name="Singer S.W."/>
            <person name="Spatafora J.W."/>
            <person name="Wang M."/>
            <person name="Veneault-Fourrey C."/>
            <person name="Henrissat B."/>
            <person name="Grigoriev I.V."/>
            <person name="Martin F.M."/>
            <person name="Perotto S."/>
        </authorList>
    </citation>
    <scope>NUCLEOTIDE SEQUENCE [LARGE SCALE GENOMIC DNA]</scope>
    <source>
        <strain evidence="3 4">ATCC 22711</strain>
    </source>
</reference>
<dbReference type="STRING" id="857342.A0A2T3B9W5"/>
<protein>
    <recommendedName>
        <fullName evidence="5">Actin-related protein RO7</fullName>
    </recommendedName>
</protein>
<gene>
    <name evidence="3" type="ORF">M430DRAFT_114536</name>
</gene>
<dbReference type="SUPFAM" id="SSF53067">
    <property type="entry name" value="Actin-like ATPase domain"/>
    <property type="match status" value="2"/>
</dbReference>
<dbReference type="InterPro" id="IPR043129">
    <property type="entry name" value="ATPase_NBD"/>
</dbReference>
<feature type="compositionally biased region" description="Polar residues" evidence="2">
    <location>
        <begin position="562"/>
        <end position="573"/>
    </location>
</feature>
<sequence>MSTISGPPHRSVSNIRPQPAGNPTPPAAPHTPLRTISSSFGSPSALRAEEDCIVVEIGSRYLRAGFAGHAVPKALIDYGPEQQRRAGDYREWEVGYDKDWRKRIQGNSWGDAYELWKLDLRGVDLDLVGEKIERAIREAFTKYLLIDSRARRMALVIPSVLPLPLLSTILDSLFTNFQPPTISLMSAPVLTTVAAGVRSALVVDLGWAETVVSGIYEYREVQCTRSIRGTKLHGEEMFKMLAEAIDPTALREESSETKANDEIRQVLSFEECEDIITRMAWCKSSKRMEPKTTSLGLTPVKEEDELRSSMRSLNINEEREADPIISIPLHSTNPPRTLRIPFSKFAEPCETALFAAGRLPEDFDDEELPLHLLVYRALLRLPVDLRSMCMSRIIFVGGGSNILGLKERIMDEVKALIEKLGWDPVRGKAVEQLRSNPNLLRHRTRQARSGPTEVLQGISDPLHPRTAAAFTEQEPDPIEDQIKREASKGSKPVELGFLRAVESLGAWSGGSLLSHLKIPTVSVIDREQWHQHGIAGASKEIDLSANAKRQSMGPAAFKSGTADRTSWTLGPWG</sequence>
<dbReference type="InParanoid" id="A0A2T3B9W5"/>
<accession>A0A2T3B9W5</accession>
<dbReference type="SMART" id="SM00268">
    <property type="entry name" value="ACTIN"/>
    <property type="match status" value="1"/>
</dbReference>
<dbReference type="Gene3D" id="3.30.420.40">
    <property type="match status" value="2"/>
</dbReference>
<evidence type="ECO:0000256" key="2">
    <source>
        <dbReference type="SAM" id="MobiDB-lite"/>
    </source>
</evidence>
<dbReference type="AlphaFoldDB" id="A0A2T3B9W5"/>
<dbReference type="Pfam" id="PF00022">
    <property type="entry name" value="Actin"/>
    <property type="match status" value="1"/>
</dbReference>
<evidence type="ECO:0000313" key="4">
    <source>
        <dbReference type="Proteomes" id="UP000241818"/>
    </source>
</evidence>
<dbReference type="Gene3D" id="3.90.640.10">
    <property type="entry name" value="Actin, Chain A, domain 4"/>
    <property type="match status" value="1"/>
</dbReference>
<feature type="region of interest" description="Disordered" evidence="2">
    <location>
        <begin position="1"/>
        <end position="41"/>
    </location>
</feature>
<evidence type="ECO:0000313" key="3">
    <source>
        <dbReference type="EMBL" id="PSS25113.1"/>
    </source>
</evidence>
<proteinExistence type="inferred from homology"/>
<name>A0A2T3B9W5_AMORE</name>
<feature type="region of interest" description="Disordered" evidence="2">
    <location>
        <begin position="554"/>
        <end position="573"/>
    </location>
</feature>
<dbReference type="RefSeq" id="XP_024723712.1">
    <property type="nucleotide sequence ID" value="XM_024861561.1"/>
</dbReference>
<organism evidence="3 4">
    <name type="scientific">Amorphotheca resinae ATCC 22711</name>
    <dbReference type="NCBI Taxonomy" id="857342"/>
    <lineage>
        <taxon>Eukaryota</taxon>
        <taxon>Fungi</taxon>
        <taxon>Dikarya</taxon>
        <taxon>Ascomycota</taxon>
        <taxon>Pezizomycotina</taxon>
        <taxon>Leotiomycetes</taxon>
        <taxon>Helotiales</taxon>
        <taxon>Amorphothecaceae</taxon>
        <taxon>Amorphotheca</taxon>
    </lineage>
</organism>
<dbReference type="PANTHER" id="PTHR11937">
    <property type="entry name" value="ACTIN"/>
    <property type="match status" value="1"/>
</dbReference>
<dbReference type="GeneID" id="36569642"/>
<comment type="similarity">
    <text evidence="1">Belongs to the actin family.</text>
</comment>